<dbReference type="PROSITE" id="PS51003">
    <property type="entry name" value="CYTB_CTER"/>
    <property type="match status" value="1"/>
</dbReference>
<dbReference type="AlphaFoldDB" id="A0A1L7ABS8"/>
<feature type="binding site" description="axial binding residue" evidence="15">
    <location>
        <position position="112"/>
    </location>
    <ligand>
        <name>heme b</name>
        <dbReference type="ChEBI" id="CHEBI:60344"/>
        <label>b566</label>
    </ligand>
    <ligandPart>
        <name>Fe</name>
        <dbReference type="ChEBI" id="CHEBI:18248"/>
    </ligandPart>
</feature>
<feature type="transmembrane region" description="Helical" evidence="17">
    <location>
        <begin position="338"/>
        <end position="357"/>
    </location>
</feature>
<dbReference type="RefSeq" id="WP_075797206.1">
    <property type="nucleotide sequence ID" value="NZ_CP015583.1"/>
</dbReference>
<evidence type="ECO:0000256" key="16">
    <source>
        <dbReference type="RuleBase" id="RU003385"/>
    </source>
</evidence>
<feature type="binding site" evidence="14">
    <location>
        <position position="218"/>
    </location>
    <ligand>
        <name>a ubiquinone</name>
        <dbReference type="ChEBI" id="CHEBI:16389"/>
    </ligand>
</feature>
<keyword evidence="13 17" id="KW-0472">Membrane</keyword>
<feature type="transmembrane region" description="Helical" evidence="17">
    <location>
        <begin position="195"/>
        <end position="217"/>
    </location>
</feature>
<evidence type="ECO:0000256" key="7">
    <source>
        <dbReference type="ARBA" id="ARBA00022660"/>
    </source>
</evidence>
<dbReference type="Proteomes" id="UP001258945">
    <property type="component" value="Unassembled WGS sequence"/>
</dbReference>
<comment type="cofactor">
    <cofactor evidence="16">
        <name>heme b</name>
        <dbReference type="ChEBI" id="CHEBI:60344"/>
    </cofactor>
    <text evidence="16">Binds 2 heme groups non-covalently.</text>
</comment>
<dbReference type="PIRSF" id="PIRSF038885">
    <property type="entry name" value="COB"/>
    <property type="match status" value="1"/>
</dbReference>
<dbReference type="PANTHER" id="PTHR19271">
    <property type="entry name" value="CYTOCHROME B"/>
    <property type="match status" value="1"/>
</dbReference>
<comment type="similarity">
    <text evidence="16">Belongs to the cytochrome b family.</text>
</comment>
<dbReference type="InterPro" id="IPR027387">
    <property type="entry name" value="Cytb/b6-like_sf"/>
</dbReference>
<evidence type="ECO:0000256" key="15">
    <source>
        <dbReference type="PIRSR" id="PIRSR038885-2"/>
    </source>
</evidence>
<feature type="binding site" description="axial binding residue" evidence="15">
    <location>
        <position position="98"/>
    </location>
    <ligand>
        <name>heme b</name>
        <dbReference type="ChEBI" id="CHEBI:60344"/>
        <label>b562</label>
    </ligand>
    <ligandPart>
        <name>Fe</name>
        <dbReference type="ChEBI" id="CHEBI:18248"/>
    </ligandPart>
</feature>
<dbReference type="EMBL" id="JAVVDO010000066">
    <property type="protein sequence ID" value="MDT8333642.1"/>
    <property type="molecule type" value="Genomic_DNA"/>
</dbReference>
<evidence type="ECO:0000256" key="2">
    <source>
        <dbReference type="ARBA" id="ARBA00004141"/>
    </source>
</evidence>
<evidence type="ECO:0000313" key="21">
    <source>
        <dbReference type="EMBL" id="MDT8333642.1"/>
    </source>
</evidence>
<evidence type="ECO:0000256" key="13">
    <source>
        <dbReference type="ARBA" id="ARBA00023136"/>
    </source>
</evidence>
<comment type="cofactor">
    <cofactor evidence="15">
        <name>heme</name>
        <dbReference type="ChEBI" id="CHEBI:30413"/>
    </cofactor>
    <text evidence="15">Binds 2 heme groups non-covalently.</text>
</comment>
<feature type="transmembrane region" description="Helical" evidence="17">
    <location>
        <begin position="128"/>
        <end position="150"/>
    </location>
</feature>
<evidence type="ECO:0000256" key="9">
    <source>
        <dbReference type="ARBA" id="ARBA00022723"/>
    </source>
</evidence>
<dbReference type="Pfam" id="PF00032">
    <property type="entry name" value="Cytochrom_B_C"/>
    <property type="match status" value="1"/>
</dbReference>
<feature type="transmembrane region" description="Helical" evidence="17">
    <location>
        <begin position="44"/>
        <end position="71"/>
    </location>
</feature>
<evidence type="ECO:0000256" key="17">
    <source>
        <dbReference type="SAM" id="Phobius"/>
    </source>
</evidence>
<evidence type="ECO:0000256" key="1">
    <source>
        <dbReference type="ARBA" id="ARBA00002444"/>
    </source>
</evidence>
<dbReference type="InterPro" id="IPR005797">
    <property type="entry name" value="Cyt_b/b6_N"/>
</dbReference>
<keyword evidence="7 16" id="KW-0679">Respiratory chain</keyword>
<dbReference type="Gene3D" id="1.20.810.10">
    <property type="entry name" value="Cytochrome Bc1 Complex, Chain C"/>
    <property type="match status" value="1"/>
</dbReference>
<dbReference type="PROSITE" id="PS51002">
    <property type="entry name" value="CYTB_NTER"/>
    <property type="match status" value="1"/>
</dbReference>
<dbReference type="GO" id="GO:0008121">
    <property type="term" value="F:quinol-cytochrome-c reductase activity"/>
    <property type="evidence" value="ECO:0007669"/>
    <property type="project" value="InterPro"/>
</dbReference>
<keyword evidence="6 15" id="KW-0349">Heme</keyword>
<dbReference type="FunFam" id="1.20.810.10:FF:000004">
    <property type="entry name" value="Cytochrome b"/>
    <property type="match status" value="1"/>
</dbReference>
<dbReference type="InterPro" id="IPR030689">
    <property type="entry name" value="Cytochrome_b"/>
</dbReference>
<feature type="binding site" description="axial binding residue" evidence="15">
    <location>
        <position position="199"/>
    </location>
    <ligand>
        <name>heme b</name>
        <dbReference type="ChEBI" id="CHEBI:60344"/>
        <label>b562</label>
    </ligand>
    <ligandPart>
        <name>Fe</name>
        <dbReference type="ChEBI" id="CHEBI:18248"/>
    </ligandPart>
</feature>
<comment type="function">
    <text evidence="1 16">Component of the ubiquinol-cytochrome c reductase complex (complex III or cytochrome b-c1 complex), which is a respiratory chain that generates an electrochemical potential coupled to ATP synthesis.</text>
</comment>
<evidence type="ECO:0000256" key="11">
    <source>
        <dbReference type="ARBA" id="ARBA00022989"/>
    </source>
</evidence>
<dbReference type="Proteomes" id="UP000185494">
    <property type="component" value="Chromosome 1"/>
</dbReference>
<evidence type="ECO:0000256" key="3">
    <source>
        <dbReference type="ARBA" id="ARBA00011649"/>
    </source>
</evidence>
<dbReference type="SUPFAM" id="SSF81342">
    <property type="entry name" value="Transmembrane di-heme cytochromes"/>
    <property type="match status" value="1"/>
</dbReference>
<keyword evidence="11 17" id="KW-1133">Transmembrane helix</keyword>
<dbReference type="CDD" id="cd00284">
    <property type="entry name" value="Cytochrome_b_N"/>
    <property type="match status" value="1"/>
</dbReference>
<keyword evidence="23" id="KW-1185">Reference proteome</keyword>
<dbReference type="EMBL" id="CP015583">
    <property type="protein sequence ID" value="APT56257.1"/>
    <property type="molecule type" value="Genomic_DNA"/>
</dbReference>
<protein>
    <recommendedName>
        <fullName evidence="4 16">Cytochrome b</fullName>
    </recommendedName>
</protein>
<evidence type="ECO:0000259" key="18">
    <source>
        <dbReference type="PROSITE" id="PS51002"/>
    </source>
</evidence>
<gene>
    <name evidence="20" type="ORF">RGI145_03160</name>
    <name evidence="21" type="ORF">RQ831_21540</name>
</gene>
<feature type="transmembrane region" description="Helical" evidence="17">
    <location>
        <begin position="369"/>
        <end position="388"/>
    </location>
</feature>
<evidence type="ECO:0000256" key="10">
    <source>
        <dbReference type="ARBA" id="ARBA00022982"/>
    </source>
</evidence>
<name>A0A1L7ABS8_9PROT</name>
<evidence type="ECO:0000256" key="8">
    <source>
        <dbReference type="ARBA" id="ARBA00022692"/>
    </source>
</evidence>
<feature type="transmembrane region" description="Helical" evidence="17">
    <location>
        <begin position="162"/>
        <end position="183"/>
    </location>
</feature>
<keyword evidence="8 16" id="KW-0812">Transmembrane</keyword>
<dbReference type="PANTHER" id="PTHR19271:SF16">
    <property type="entry name" value="CYTOCHROME B"/>
    <property type="match status" value="1"/>
</dbReference>
<dbReference type="InterPro" id="IPR016174">
    <property type="entry name" value="Di-haem_cyt_TM"/>
</dbReference>
<sequence>MAAPGLIESDVKNPVLRWIDQRMPIFTMMEKEYGSFPTPRNFNYLWNFGAMAMVTLVIMIASGIFLAMNYTPNANLAFDSVERIMRDVNYGWLLRYAHANGASMFFIVVYVHIYRGLYYGSYKTPRELLWILGVVLFLLMMATAFMGYVLPWGQMSFWGATVITNLFSAFPLVGEHIVTWLWGGFSVDNPTLNRFFALHYLLPFVIVGVVFLHIAALHISGSNNPLGIQPKGPQDTIPFHPYYTAKDSVGLVVYFIVFAVLVFFAPNYLGHPDNYIPANPLVTPAHIVPEWYFLPFYAILRAVPSKLGGVLMMFSAIAVLFILPWLDASPVRSMRFRPLARPFFFVWVVSFFVLLWVGGKPPEEPYVTVGRVAAAYYFLYFLVILPLLSRLEKPLPLPESISQPVLRRGGGPLPAGAAGKPMEKA</sequence>
<dbReference type="GO" id="GO:0046872">
    <property type="term" value="F:metal ion binding"/>
    <property type="evidence" value="ECO:0007669"/>
    <property type="project" value="UniProtKB-KW"/>
</dbReference>
<keyword evidence="5 16" id="KW-0813">Transport</keyword>
<feature type="transmembrane region" description="Helical" evidence="17">
    <location>
        <begin position="92"/>
        <end position="113"/>
    </location>
</feature>
<comment type="subcellular location">
    <subcellularLocation>
        <location evidence="2">Membrane</location>
        <topology evidence="2">Multi-pass membrane protein</topology>
    </subcellularLocation>
</comment>
<accession>A0A1L7ABS8</accession>
<reference evidence="21" key="3">
    <citation type="submission" date="2023-09" db="EMBL/GenBank/DDBJ databases">
        <authorList>
            <person name="Schober I."/>
            <person name="Bunk B."/>
        </authorList>
    </citation>
    <scope>NUCLEOTIDE SEQUENCE</scope>
    <source>
        <strain evidence="21">DSM 103800</strain>
    </source>
</reference>
<evidence type="ECO:0000256" key="4">
    <source>
        <dbReference type="ARBA" id="ARBA00013531"/>
    </source>
</evidence>
<dbReference type="InterPro" id="IPR036150">
    <property type="entry name" value="Cyt_b/b6_C_sf"/>
</dbReference>
<dbReference type="eggNOG" id="COG1290">
    <property type="taxonomic scope" value="Bacteria"/>
</dbReference>
<dbReference type="GO" id="GO:0016491">
    <property type="term" value="F:oxidoreductase activity"/>
    <property type="evidence" value="ECO:0007669"/>
    <property type="project" value="InterPro"/>
</dbReference>
<dbReference type="STRING" id="257708.RGI145_03160"/>
<feature type="binding site" description="axial binding residue" evidence="15">
    <location>
        <position position="213"/>
    </location>
    <ligand>
        <name>heme b</name>
        <dbReference type="ChEBI" id="CHEBI:60344"/>
        <label>b566</label>
    </ligand>
    <ligandPart>
        <name>Fe</name>
        <dbReference type="ChEBI" id="CHEBI:18248"/>
    </ligandPart>
</feature>
<keyword evidence="9 15" id="KW-0479">Metal-binding</keyword>
<evidence type="ECO:0000313" key="23">
    <source>
        <dbReference type="Proteomes" id="UP001258945"/>
    </source>
</evidence>
<evidence type="ECO:0000313" key="22">
    <source>
        <dbReference type="Proteomes" id="UP000185494"/>
    </source>
</evidence>
<evidence type="ECO:0000256" key="14">
    <source>
        <dbReference type="PIRSR" id="PIRSR038885-1"/>
    </source>
</evidence>
<feature type="transmembrane region" description="Helical" evidence="17">
    <location>
        <begin position="307"/>
        <end position="326"/>
    </location>
</feature>
<dbReference type="InterPro" id="IPR048259">
    <property type="entry name" value="Cytochrome_b_N_euk/bac"/>
</dbReference>
<dbReference type="InterPro" id="IPR048260">
    <property type="entry name" value="Cytochrome_b_C_euk/bac"/>
</dbReference>
<keyword evidence="10 16" id="KW-0249">Electron transport</keyword>
<dbReference type="SUPFAM" id="SSF81648">
    <property type="entry name" value="a domain/subunit of cytochrome bc1 complex (Ubiquinol-cytochrome c reductase)"/>
    <property type="match status" value="1"/>
</dbReference>
<reference evidence="20 22" key="1">
    <citation type="submission" date="2016-05" db="EMBL/GenBank/DDBJ databases">
        <title>Complete Genome and Methylome Analysis of Psychrotrophic Bacterial Isolates from Antarctic Lake Untersee.</title>
        <authorList>
            <person name="Fomenkov A."/>
            <person name="Akimov V.N."/>
            <person name="Vasilyeva L.V."/>
            <person name="Andersen D."/>
            <person name="Vincze T."/>
            <person name="Roberts R.J."/>
        </authorList>
    </citation>
    <scope>NUCLEOTIDE SEQUENCE [LARGE SCALE GENOMIC DNA]</scope>
    <source>
        <strain evidence="20 22">U14-5</strain>
    </source>
</reference>
<dbReference type="InterPro" id="IPR005798">
    <property type="entry name" value="Cyt_b/b6_C"/>
</dbReference>
<proteinExistence type="inferred from homology"/>
<organism evidence="20 22">
    <name type="scientific">Roseomonas gilardii</name>
    <dbReference type="NCBI Taxonomy" id="257708"/>
    <lineage>
        <taxon>Bacteria</taxon>
        <taxon>Pseudomonadati</taxon>
        <taxon>Pseudomonadota</taxon>
        <taxon>Alphaproteobacteria</taxon>
        <taxon>Acetobacterales</taxon>
        <taxon>Roseomonadaceae</taxon>
        <taxon>Roseomonas</taxon>
    </lineage>
</organism>
<comment type="subunit">
    <text evidence="3 16">The main subunits of complex b-c1 are: cytochrome b, cytochrome c1 and the Rieske protein.</text>
</comment>
<reference evidence="21 23" key="2">
    <citation type="journal article" date="2019" name="Microb. Pathog.">
        <title>Comparison of VITEK 2, MALDI-TOF MS, 16S rRNA gene sequencing, and whole-genome sequencing for identification of Roseomonas mucosa.</title>
        <authorList>
            <person name="Rudolph W.W."/>
            <person name="Gunzer F."/>
            <person name="Trauth M."/>
            <person name="Bunk B."/>
            <person name="Bigge R."/>
            <person name="Schrottner P."/>
        </authorList>
    </citation>
    <scope>NUCLEOTIDE SEQUENCE [LARGE SCALE GENOMIC DNA]</scope>
    <source>
        <strain evidence="21 23">DSM 103800</strain>
    </source>
</reference>
<feature type="domain" description="Cytochrome b/b6 N-terminal region profile" evidence="18">
    <location>
        <begin position="15"/>
        <end position="226"/>
    </location>
</feature>
<evidence type="ECO:0000313" key="20">
    <source>
        <dbReference type="EMBL" id="APT56257.1"/>
    </source>
</evidence>
<dbReference type="GO" id="GO:0045275">
    <property type="term" value="C:respiratory chain complex III"/>
    <property type="evidence" value="ECO:0007669"/>
    <property type="project" value="InterPro"/>
</dbReference>
<feature type="transmembrane region" description="Helical" evidence="17">
    <location>
        <begin position="249"/>
        <end position="269"/>
    </location>
</feature>
<dbReference type="CDD" id="cd00290">
    <property type="entry name" value="cytochrome_b_C"/>
    <property type="match status" value="1"/>
</dbReference>
<evidence type="ECO:0000256" key="6">
    <source>
        <dbReference type="ARBA" id="ARBA00022617"/>
    </source>
</evidence>
<dbReference type="GO" id="GO:0022904">
    <property type="term" value="P:respiratory electron transport chain"/>
    <property type="evidence" value="ECO:0007669"/>
    <property type="project" value="InterPro"/>
</dbReference>
<evidence type="ECO:0000256" key="12">
    <source>
        <dbReference type="ARBA" id="ARBA00023004"/>
    </source>
</evidence>
<evidence type="ECO:0000259" key="19">
    <source>
        <dbReference type="PROSITE" id="PS51003"/>
    </source>
</evidence>
<evidence type="ECO:0000256" key="5">
    <source>
        <dbReference type="ARBA" id="ARBA00022448"/>
    </source>
</evidence>
<keyword evidence="12 15" id="KW-0408">Iron</keyword>
<dbReference type="Pfam" id="PF00033">
    <property type="entry name" value="Cytochrome_B"/>
    <property type="match status" value="1"/>
</dbReference>
<dbReference type="KEGG" id="rgi:RGI145_03160"/>
<feature type="domain" description="Cytochrome b/b6 C-terminal region profile" evidence="19">
    <location>
        <begin position="229"/>
        <end position="399"/>
    </location>
</feature>